<dbReference type="GO" id="GO:0007165">
    <property type="term" value="P:signal transduction"/>
    <property type="evidence" value="ECO:0007669"/>
    <property type="project" value="UniProtKB-KW"/>
</dbReference>
<dbReference type="InterPro" id="IPR004090">
    <property type="entry name" value="Chemotax_Me-accpt_rcpt"/>
</dbReference>
<dbReference type="OrthoDB" id="2489132at2"/>
<evidence type="ECO:0000256" key="2">
    <source>
        <dbReference type="ARBA" id="ARBA00023224"/>
    </source>
</evidence>
<keyword evidence="5" id="KW-0472">Membrane</keyword>
<evidence type="ECO:0000256" key="5">
    <source>
        <dbReference type="SAM" id="Phobius"/>
    </source>
</evidence>
<evidence type="ECO:0000313" key="9">
    <source>
        <dbReference type="Proteomes" id="UP000006201"/>
    </source>
</evidence>
<dbReference type="GO" id="GO:0004888">
    <property type="term" value="F:transmembrane signaling receptor activity"/>
    <property type="evidence" value="ECO:0007669"/>
    <property type="project" value="InterPro"/>
</dbReference>
<evidence type="ECO:0000313" key="8">
    <source>
        <dbReference type="EMBL" id="EAR26683.1"/>
    </source>
</evidence>
<dbReference type="STRING" id="87626.PTD2_17127"/>
<dbReference type="eggNOG" id="COG0840">
    <property type="taxonomic scope" value="Bacteria"/>
</dbReference>
<dbReference type="AlphaFoldDB" id="A4CF08"/>
<dbReference type="Pfam" id="PF00672">
    <property type="entry name" value="HAMP"/>
    <property type="match status" value="1"/>
</dbReference>
<dbReference type="GO" id="GO:0016020">
    <property type="term" value="C:membrane"/>
    <property type="evidence" value="ECO:0007669"/>
    <property type="project" value="UniProtKB-SubCell"/>
</dbReference>
<dbReference type="SMART" id="SM00304">
    <property type="entry name" value="HAMP"/>
    <property type="match status" value="1"/>
</dbReference>
<evidence type="ECO:0000259" key="7">
    <source>
        <dbReference type="PROSITE" id="PS50885"/>
    </source>
</evidence>
<keyword evidence="2 4" id="KW-0807">Transducer</keyword>
<feature type="transmembrane region" description="Helical" evidence="5">
    <location>
        <begin position="167"/>
        <end position="185"/>
    </location>
</feature>
<protein>
    <submittedName>
        <fullName evidence="8">Methyl-accepting chemotaxis protein</fullName>
    </submittedName>
</protein>
<dbReference type="InterPro" id="IPR004089">
    <property type="entry name" value="MCPsignal_dom"/>
</dbReference>
<feature type="domain" description="HAMP" evidence="7">
    <location>
        <begin position="187"/>
        <end position="240"/>
    </location>
</feature>
<evidence type="ECO:0000259" key="6">
    <source>
        <dbReference type="PROSITE" id="PS50111"/>
    </source>
</evidence>
<comment type="similarity">
    <text evidence="3">Belongs to the methyl-accepting chemotaxis (MCP) protein family.</text>
</comment>
<dbReference type="Proteomes" id="UP000006201">
    <property type="component" value="Unassembled WGS sequence"/>
</dbReference>
<keyword evidence="5" id="KW-1133">Transmembrane helix</keyword>
<accession>A4CF08</accession>
<feature type="domain" description="Methyl-accepting transducer" evidence="6">
    <location>
        <begin position="245"/>
        <end position="481"/>
    </location>
</feature>
<dbReference type="PROSITE" id="PS50111">
    <property type="entry name" value="CHEMOTAXIS_TRANSDUC_2"/>
    <property type="match status" value="1"/>
</dbReference>
<dbReference type="RefSeq" id="WP_009840667.1">
    <property type="nucleotide sequence ID" value="NZ_CH959302.1"/>
</dbReference>
<dbReference type="SUPFAM" id="SSF58104">
    <property type="entry name" value="Methyl-accepting chemotaxis protein (MCP) signaling domain"/>
    <property type="match status" value="1"/>
</dbReference>
<reference evidence="8 9" key="1">
    <citation type="submission" date="2006-02" db="EMBL/GenBank/DDBJ databases">
        <authorList>
            <person name="Moran M.A."/>
            <person name="Kjelleberg S."/>
            <person name="Egan S."/>
            <person name="Saunders N."/>
            <person name="Thomas T."/>
            <person name="Ferriera S."/>
            <person name="Johnson J."/>
            <person name="Kravitz S."/>
            <person name="Halpern A."/>
            <person name="Remington K."/>
            <person name="Beeson K."/>
            <person name="Tran B."/>
            <person name="Rogers Y.-H."/>
            <person name="Friedman R."/>
            <person name="Venter J.C."/>
        </authorList>
    </citation>
    <scope>NUCLEOTIDE SEQUENCE [LARGE SCALE GENOMIC DNA]</scope>
    <source>
        <strain evidence="8 9">D2</strain>
    </source>
</reference>
<dbReference type="SMART" id="SM00283">
    <property type="entry name" value="MA"/>
    <property type="match status" value="1"/>
</dbReference>
<keyword evidence="5" id="KW-0812">Transmembrane</keyword>
<comment type="subcellular location">
    <subcellularLocation>
        <location evidence="1">Membrane</location>
    </subcellularLocation>
</comment>
<dbReference type="PRINTS" id="PR00260">
    <property type="entry name" value="CHEMTRNSDUCR"/>
</dbReference>
<name>A4CF08_9GAMM</name>
<dbReference type="PROSITE" id="PS50885">
    <property type="entry name" value="HAMP"/>
    <property type="match status" value="1"/>
</dbReference>
<dbReference type="InterPro" id="IPR003660">
    <property type="entry name" value="HAMP_dom"/>
</dbReference>
<organism evidence="8 9">
    <name type="scientific">Pseudoalteromonas tunicata D2</name>
    <dbReference type="NCBI Taxonomy" id="87626"/>
    <lineage>
        <taxon>Bacteria</taxon>
        <taxon>Pseudomonadati</taxon>
        <taxon>Pseudomonadota</taxon>
        <taxon>Gammaproteobacteria</taxon>
        <taxon>Alteromonadales</taxon>
        <taxon>Pseudoalteromonadaceae</taxon>
        <taxon>Pseudoalteromonas</taxon>
    </lineage>
</organism>
<evidence type="ECO:0000256" key="4">
    <source>
        <dbReference type="PROSITE-ProRule" id="PRU00284"/>
    </source>
</evidence>
<evidence type="ECO:0000256" key="1">
    <source>
        <dbReference type="ARBA" id="ARBA00004370"/>
    </source>
</evidence>
<sequence length="517" mass="56044">MFRHFKIKTRLLWLGLTAITALALLGFLAISSINAILTQIHIDNKLVDINKGMYQARLGQADYIITGEVRFLKINRDKTALALESAQALKGKMVVASSVAQMSDAIASIRAYSQAVEVGFRNSHQPSSQDTQVMLRAAQQVTDLITHLSEEEEQIALATVKQQKSNLIILSIIAVVLVLILLYLISQSIVQPLNKLEQTFTYVAQTSNLSAAAEQSGQDEISSIAASFNEMLASFRETLIVVQKNVLKTTEQVNNMMQGADDSSKIVAQQQIQLEGLATSMNEMAVTSKDVAQNAEMMADMSEQSQQDAADGQQQMGQTMDNIQLAAKEIARADTIVQELKDGVLQIGDIAEVIRGISEQTNLLALNAAIEAARAGAQGRGFAVVADEVRTLAARTQQSTQEIKSTIDNLQQNAMNAADAMLVSQQQMKQCVISSDKTSHELVKIVTKLQQTNQMVAEIAAAAEQQNMVSEQASENISDISSAAQGVTNSSLVLANESRQLAQAALDLQDNLASFKF</sequence>
<dbReference type="Gene3D" id="6.10.340.10">
    <property type="match status" value="1"/>
</dbReference>
<evidence type="ECO:0000256" key="3">
    <source>
        <dbReference type="ARBA" id="ARBA00029447"/>
    </source>
</evidence>
<dbReference type="PANTHER" id="PTHR32089">
    <property type="entry name" value="METHYL-ACCEPTING CHEMOTAXIS PROTEIN MCPB"/>
    <property type="match status" value="1"/>
</dbReference>
<dbReference type="GO" id="GO:0006935">
    <property type="term" value="P:chemotaxis"/>
    <property type="evidence" value="ECO:0007669"/>
    <property type="project" value="InterPro"/>
</dbReference>
<comment type="caution">
    <text evidence="8">The sequence shown here is derived from an EMBL/GenBank/DDBJ whole genome shotgun (WGS) entry which is preliminary data.</text>
</comment>
<gene>
    <name evidence="8" type="ORF">PTD2_17127</name>
</gene>
<dbReference type="Pfam" id="PF00015">
    <property type="entry name" value="MCPsignal"/>
    <property type="match status" value="1"/>
</dbReference>
<dbReference type="EMBL" id="AAOH01000010">
    <property type="protein sequence ID" value="EAR26683.1"/>
    <property type="molecule type" value="Genomic_DNA"/>
</dbReference>
<keyword evidence="9" id="KW-1185">Reference proteome</keyword>
<dbReference type="Gene3D" id="1.10.287.950">
    <property type="entry name" value="Methyl-accepting chemotaxis protein"/>
    <property type="match status" value="1"/>
</dbReference>
<dbReference type="CDD" id="cd06225">
    <property type="entry name" value="HAMP"/>
    <property type="match status" value="1"/>
</dbReference>
<dbReference type="FunFam" id="1.10.287.950:FF:000001">
    <property type="entry name" value="Methyl-accepting chemotaxis sensory transducer"/>
    <property type="match status" value="1"/>
</dbReference>
<dbReference type="HOGENOM" id="CLU_000445_107_27_6"/>
<dbReference type="PANTHER" id="PTHR32089:SF120">
    <property type="entry name" value="METHYL-ACCEPTING CHEMOTAXIS PROTEIN TLPQ"/>
    <property type="match status" value="1"/>
</dbReference>
<proteinExistence type="inferred from homology"/>